<feature type="compositionally biased region" description="Gly residues" evidence="8">
    <location>
        <begin position="684"/>
        <end position="695"/>
    </location>
</feature>
<dbReference type="EC" id="2.7.13.3" evidence="2"/>
<dbReference type="InterPro" id="IPR036890">
    <property type="entry name" value="HATPase_C_sf"/>
</dbReference>
<feature type="domain" description="Histidine kinase" evidence="10">
    <location>
        <begin position="326"/>
        <end position="430"/>
    </location>
</feature>
<dbReference type="EMBL" id="JACJIA010000003">
    <property type="protein sequence ID" value="MBA8951075.1"/>
    <property type="molecule type" value="Genomic_DNA"/>
</dbReference>
<dbReference type="InterPro" id="IPR003594">
    <property type="entry name" value="HATPase_dom"/>
</dbReference>
<comment type="caution">
    <text evidence="11">The sequence shown here is derived from an EMBL/GenBank/DDBJ whole genome shotgun (WGS) entry which is preliminary data.</text>
</comment>
<evidence type="ECO:0000313" key="12">
    <source>
        <dbReference type="Proteomes" id="UP000572680"/>
    </source>
</evidence>
<evidence type="ECO:0000259" key="10">
    <source>
        <dbReference type="PROSITE" id="PS50109"/>
    </source>
</evidence>
<protein>
    <recommendedName>
        <fullName evidence="2">histidine kinase</fullName>
        <ecNumber evidence="2">2.7.13.3</ecNumber>
    </recommendedName>
</protein>
<dbReference type="RefSeq" id="WP_182843462.1">
    <property type="nucleotide sequence ID" value="NZ_BAAALP010000009.1"/>
</dbReference>
<evidence type="ECO:0000256" key="9">
    <source>
        <dbReference type="SAM" id="Phobius"/>
    </source>
</evidence>
<dbReference type="Proteomes" id="UP000572680">
    <property type="component" value="Unassembled WGS sequence"/>
</dbReference>
<name>A0A7W3LN50_ACTNM</name>
<evidence type="ECO:0000256" key="3">
    <source>
        <dbReference type="ARBA" id="ARBA00022553"/>
    </source>
</evidence>
<evidence type="ECO:0000256" key="5">
    <source>
        <dbReference type="ARBA" id="ARBA00022692"/>
    </source>
</evidence>
<keyword evidence="12" id="KW-1185">Reference proteome</keyword>
<evidence type="ECO:0000256" key="1">
    <source>
        <dbReference type="ARBA" id="ARBA00000085"/>
    </source>
</evidence>
<evidence type="ECO:0000256" key="8">
    <source>
        <dbReference type="SAM" id="MobiDB-lite"/>
    </source>
</evidence>
<evidence type="ECO:0000256" key="6">
    <source>
        <dbReference type="ARBA" id="ARBA00022777"/>
    </source>
</evidence>
<feature type="compositionally biased region" description="Basic and acidic residues" evidence="8">
    <location>
        <begin position="700"/>
        <end position="721"/>
    </location>
</feature>
<dbReference type="Pfam" id="PF02518">
    <property type="entry name" value="HATPase_c"/>
    <property type="match status" value="1"/>
</dbReference>
<dbReference type="GO" id="GO:0000160">
    <property type="term" value="P:phosphorelay signal transduction system"/>
    <property type="evidence" value="ECO:0007669"/>
    <property type="project" value="TreeGrafter"/>
</dbReference>
<dbReference type="CDD" id="cd00075">
    <property type="entry name" value="HATPase"/>
    <property type="match status" value="1"/>
</dbReference>
<evidence type="ECO:0000256" key="2">
    <source>
        <dbReference type="ARBA" id="ARBA00012438"/>
    </source>
</evidence>
<accession>A0A7W3LN50</accession>
<keyword evidence="3" id="KW-0597">Phosphoprotein</keyword>
<organism evidence="11 12">
    <name type="scientific">Actinomadura namibiensis</name>
    <dbReference type="NCBI Taxonomy" id="182080"/>
    <lineage>
        <taxon>Bacteria</taxon>
        <taxon>Bacillati</taxon>
        <taxon>Actinomycetota</taxon>
        <taxon>Actinomycetes</taxon>
        <taxon>Streptosporangiales</taxon>
        <taxon>Thermomonosporaceae</taxon>
        <taxon>Actinomadura</taxon>
    </lineage>
</organism>
<feature type="transmembrane region" description="Helical" evidence="9">
    <location>
        <begin position="45"/>
        <end position="66"/>
    </location>
</feature>
<feature type="region of interest" description="Disordered" evidence="8">
    <location>
        <begin position="494"/>
        <end position="728"/>
    </location>
</feature>
<dbReference type="SUPFAM" id="SSF55874">
    <property type="entry name" value="ATPase domain of HSP90 chaperone/DNA topoisomerase II/histidine kinase"/>
    <property type="match status" value="1"/>
</dbReference>
<dbReference type="SMART" id="SM00387">
    <property type="entry name" value="HATPase_c"/>
    <property type="match status" value="1"/>
</dbReference>
<feature type="region of interest" description="Disordered" evidence="8">
    <location>
        <begin position="439"/>
        <end position="482"/>
    </location>
</feature>
<evidence type="ECO:0000256" key="4">
    <source>
        <dbReference type="ARBA" id="ARBA00022679"/>
    </source>
</evidence>
<dbReference type="InterPro" id="IPR005467">
    <property type="entry name" value="His_kinase_dom"/>
</dbReference>
<dbReference type="InterPro" id="IPR050428">
    <property type="entry name" value="TCS_sensor_his_kinase"/>
</dbReference>
<keyword evidence="4" id="KW-0808">Transferase</keyword>
<dbReference type="PROSITE" id="PS50109">
    <property type="entry name" value="HIS_KIN"/>
    <property type="match status" value="1"/>
</dbReference>
<feature type="transmembrane region" description="Helical" evidence="9">
    <location>
        <begin position="17"/>
        <end position="38"/>
    </location>
</feature>
<comment type="catalytic activity">
    <reaction evidence="1">
        <text>ATP + protein L-histidine = ADP + protein N-phospho-L-histidine.</text>
        <dbReference type="EC" id="2.7.13.3"/>
    </reaction>
</comment>
<keyword evidence="5 9" id="KW-0812">Transmembrane</keyword>
<dbReference type="GO" id="GO:0005886">
    <property type="term" value="C:plasma membrane"/>
    <property type="evidence" value="ECO:0007669"/>
    <property type="project" value="TreeGrafter"/>
</dbReference>
<dbReference type="Gene3D" id="3.30.565.10">
    <property type="entry name" value="Histidine kinase-like ATPase, C-terminal domain"/>
    <property type="match status" value="1"/>
</dbReference>
<proteinExistence type="predicted"/>
<keyword evidence="9" id="KW-0472">Membrane</keyword>
<keyword evidence="6 11" id="KW-0418">Kinase</keyword>
<evidence type="ECO:0000256" key="7">
    <source>
        <dbReference type="ARBA" id="ARBA00022989"/>
    </source>
</evidence>
<evidence type="ECO:0000313" key="11">
    <source>
        <dbReference type="EMBL" id="MBA8951075.1"/>
    </source>
</evidence>
<dbReference type="PANTHER" id="PTHR45436:SF5">
    <property type="entry name" value="SENSOR HISTIDINE KINASE TRCS"/>
    <property type="match status" value="1"/>
</dbReference>
<reference evidence="11 12" key="1">
    <citation type="submission" date="2020-08" db="EMBL/GenBank/DDBJ databases">
        <title>Genomic Encyclopedia of Type Strains, Phase IV (KMG-IV): sequencing the most valuable type-strain genomes for metagenomic binning, comparative biology and taxonomic classification.</title>
        <authorList>
            <person name="Goeker M."/>
        </authorList>
    </citation>
    <scope>NUCLEOTIDE SEQUENCE [LARGE SCALE GENOMIC DNA]</scope>
    <source>
        <strain evidence="11 12">DSM 44197</strain>
    </source>
</reference>
<dbReference type="PANTHER" id="PTHR45436">
    <property type="entry name" value="SENSOR HISTIDINE KINASE YKOH"/>
    <property type="match status" value="1"/>
</dbReference>
<dbReference type="AlphaFoldDB" id="A0A7W3LN50"/>
<gene>
    <name evidence="11" type="ORF">HNR61_002706</name>
</gene>
<dbReference type="GO" id="GO:0004673">
    <property type="term" value="F:protein histidine kinase activity"/>
    <property type="evidence" value="ECO:0007669"/>
    <property type="project" value="UniProtKB-EC"/>
</dbReference>
<sequence>MPAPAAPASASPLERALLAWLVAVIVIGGGWLGAIVLVDPGLKRLVAGGGGAVALTVALAVAVAAYHATAARNARAALAAFAGGGDRLEHRLFEVCDRTLPALAARVHDGAPADTVLAELPPPSDESLRHLLMVVAHELADARRTATAARATAASVEDDLAHLLEVTLPAMAERVRADCASPGTLRELFEPPATEAVARLQEAVAAELARTQESGTATTLACAEGAARLQAQAAGLLAVLSELEHRYDEQAVFGDLLDVDHRVSQMGRVADTVAILAGGRPGRRWTAPIPMESVLRGAMGRIADYRRIRPHATGTCAVAAHAAEAVMHALAELLDNATAFAPRDTDVHVYVEEEDAGVVVTIEDGGPGMSPRERARAERLIADPDLTATSGTRLGLPVVGRLARRHGLRVGFRPSARGGVGVVMLIPLDLVTRPLSPPDQAPALPLEAPRREQPALPQRRRAEGMAAVPPKAPAAPPENDTEAAAARLTAFHKATPPIGDDTRTAPLPQDAATPDGATTAQQAAPPGHGPSARTGPLPRGATPPQGTALLRDVASPDEAAQKAASPGHGPSVRTGPLPQGATPPQGTALPGGAASPDEAAQKVASSDHGSPPNDATPAQNVALPQGVASPDGVTTAQEAAPHDHDPSARTGPLPQGATPPQGVALPRDVVSPDEVTSVREGVSPRGGGLLFGSGWGPEEAAPRRVSGEPGDRRVAGRRDEAGDGGAGS</sequence>
<keyword evidence="7 9" id="KW-1133">Transmembrane helix</keyword>